<comment type="caution">
    <text evidence="6">The sequence shown here is derived from an EMBL/GenBank/DDBJ whole genome shotgun (WGS) entry which is preliminary data.</text>
</comment>
<dbReference type="InterPro" id="IPR004038">
    <property type="entry name" value="Ribosomal_eL8/eL30/eS12/Gad45"/>
</dbReference>
<dbReference type="InterPro" id="IPR039109">
    <property type="entry name" value="Ribosomal_eL30-like"/>
</dbReference>
<sequence length="137" mass="15481">MFVRLAFGTRLFSHFFIFFIFLAAFLFFPRSTMAKKNKTKVDTINTKIQLVMKSGKYVLGTQQALKTLRQGRSQLVVISSNCPPIRKAEIEYYCTLSKTPMHHYTGNNLDLGTACGRHFRTCVLSITDVGDSDITSA</sequence>
<dbReference type="GO" id="GO:0003723">
    <property type="term" value="F:RNA binding"/>
    <property type="evidence" value="ECO:0007669"/>
    <property type="project" value="InterPro"/>
</dbReference>
<evidence type="ECO:0000256" key="2">
    <source>
        <dbReference type="ARBA" id="ARBA00022980"/>
    </source>
</evidence>
<accession>A0A061JE30</accession>
<keyword evidence="4" id="KW-1133">Transmembrane helix</keyword>
<feature type="domain" description="Ribosomal protein eL8/eL30/eS12/Gadd45" evidence="5">
    <location>
        <begin position="43"/>
        <end position="134"/>
    </location>
</feature>
<dbReference type="VEuPathDB" id="TriTrypDB:TRSC58_00541"/>
<dbReference type="PANTHER" id="PTHR11449">
    <property type="entry name" value="RIBOSOMAL PROTEIN L30"/>
    <property type="match status" value="1"/>
</dbReference>
<dbReference type="Pfam" id="PF01248">
    <property type="entry name" value="Ribosomal_L7Ae"/>
    <property type="match status" value="1"/>
</dbReference>
<evidence type="ECO:0000259" key="5">
    <source>
        <dbReference type="Pfam" id="PF01248"/>
    </source>
</evidence>
<evidence type="ECO:0000256" key="1">
    <source>
        <dbReference type="ARBA" id="ARBA00007326"/>
    </source>
</evidence>
<dbReference type="PROSITE" id="PS00709">
    <property type="entry name" value="RIBOSOMAL_L30E_1"/>
    <property type="match status" value="1"/>
</dbReference>
<dbReference type="AlphaFoldDB" id="A0A061JE30"/>
<dbReference type="GO" id="GO:1990904">
    <property type="term" value="C:ribonucleoprotein complex"/>
    <property type="evidence" value="ECO:0007669"/>
    <property type="project" value="UniProtKB-KW"/>
</dbReference>
<dbReference type="InterPro" id="IPR029064">
    <property type="entry name" value="Ribosomal_eL30-like_sf"/>
</dbReference>
<evidence type="ECO:0000256" key="4">
    <source>
        <dbReference type="SAM" id="Phobius"/>
    </source>
</evidence>
<reference evidence="6 7" key="1">
    <citation type="submission" date="2013-07" db="EMBL/GenBank/DDBJ databases">
        <authorList>
            <person name="Stoco P.H."/>
            <person name="Wagner G."/>
            <person name="Gerber A."/>
            <person name="Zaha A."/>
            <person name="Thompson C."/>
            <person name="Bartholomeu D.C."/>
            <person name="Luckemeyer D.D."/>
            <person name="Bahia D."/>
            <person name="Loreto E."/>
            <person name="Prestes E.B."/>
            <person name="Lima F.M."/>
            <person name="Rodrigues-Luiz G."/>
            <person name="Vallejo G.A."/>
            <person name="Filho J.F."/>
            <person name="Monteiro K.M."/>
            <person name="Tyler K.M."/>
            <person name="de Almeida L.G."/>
            <person name="Ortiz M.F."/>
            <person name="Siervo M.A."/>
            <person name="de Moraes M.H."/>
            <person name="Cunha O.L."/>
            <person name="Mendonca-Neto R."/>
            <person name="Silva R."/>
            <person name="Teixeira S.M."/>
            <person name="Murta S.M."/>
            <person name="Sincero T.C."/>
            <person name="Mendes T.A."/>
            <person name="Urmenyi T.P."/>
            <person name="Silva V.G."/>
            <person name="da Rocha W.D."/>
            <person name="Andersson B."/>
            <person name="Romanha A.J."/>
            <person name="Steindel M."/>
            <person name="de Vasconcelos A.T."/>
            <person name="Grisard E.C."/>
        </authorList>
    </citation>
    <scope>NUCLEOTIDE SEQUENCE [LARGE SCALE GENOMIC DNA]</scope>
    <source>
        <strain evidence="6 7">SC58</strain>
    </source>
</reference>
<comment type="similarity">
    <text evidence="1">Belongs to the eukaryotic ribosomal protein eL30 family.</text>
</comment>
<dbReference type="Proteomes" id="UP000031737">
    <property type="component" value="Unassembled WGS sequence"/>
</dbReference>
<dbReference type="FunFam" id="3.30.1330.30:FF:000001">
    <property type="entry name" value="60S ribosomal protein L30"/>
    <property type="match status" value="1"/>
</dbReference>
<keyword evidence="3" id="KW-0687">Ribonucleoprotein</keyword>
<protein>
    <submittedName>
        <fullName evidence="6">60S ribosomal protein L30</fullName>
    </submittedName>
</protein>
<dbReference type="Gene3D" id="3.30.1330.30">
    <property type="match status" value="1"/>
</dbReference>
<dbReference type="InterPro" id="IPR022991">
    <property type="entry name" value="Ribosomal_eL30_CS"/>
</dbReference>
<proteinExistence type="inferred from homology"/>
<evidence type="ECO:0000313" key="7">
    <source>
        <dbReference type="Proteomes" id="UP000031737"/>
    </source>
</evidence>
<dbReference type="PROSITE" id="PS00993">
    <property type="entry name" value="RIBOSOMAL_L30E_2"/>
    <property type="match status" value="1"/>
</dbReference>
<dbReference type="EMBL" id="AUPL01000541">
    <property type="protein sequence ID" value="ESL11702.1"/>
    <property type="molecule type" value="Genomic_DNA"/>
</dbReference>
<evidence type="ECO:0000256" key="3">
    <source>
        <dbReference type="ARBA" id="ARBA00023274"/>
    </source>
</evidence>
<keyword evidence="4" id="KW-0472">Membrane</keyword>
<dbReference type="NCBIfam" id="NF002172">
    <property type="entry name" value="PRK01018.1"/>
    <property type="match status" value="1"/>
</dbReference>
<dbReference type="GO" id="GO:0005840">
    <property type="term" value="C:ribosome"/>
    <property type="evidence" value="ECO:0007669"/>
    <property type="project" value="UniProtKB-KW"/>
</dbReference>
<keyword evidence="7" id="KW-1185">Reference proteome</keyword>
<name>A0A061JE30_TRYRA</name>
<gene>
    <name evidence="6" type="ORF">TRSC58_00541</name>
</gene>
<dbReference type="SUPFAM" id="SSF55315">
    <property type="entry name" value="L30e-like"/>
    <property type="match status" value="1"/>
</dbReference>
<dbReference type="OrthoDB" id="1928736at2759"/>
<organism evidence="6 7">
    <name type="scientific">Trypanosoma rangeli SC58</name>
    <dbReference type="NCBI Taxonomy" id="429131"/>
    <lineage>
        <taxon>Eukaryota</taxon>
        <taxon>Discoba</taxon>
        <taxon>Euglenozoa</taxon>
        <taxon>Kinetoplastea</taxon>
        <taxon>Metakinetoplastina</taxon>
        <taxon>Trypanosomatida</taxon>
        <taxon>Trypanosomatidae</taxon>
        <taxon>Trypanosoma</taxon>
        <taxon>Herpetosoma</taxon>
    </lineage>
</organism>
<keyword evidence="4" id="KW-0812">Transmembrane</keyword>
<keyword evidence="2 6" id="KW-0689">Ribosomal protein</keyword>
<feature type="transmembrane region" description="Helical" evidence="4">
    <location>
        <begin position="12"/>
        <end position="28"/>
    </location>
</feature>
<evidence type="ECO:0000313" key="6">
    <source>
        <dbReference type="EMBL" id="ESL11702.1"/>
    </source>
</evidence>